<evidence type="ECO:0000313" key="2">
    <source>
        <dbReference type="Proteomes" id="UP000762676"/>
    </source>
</evidence>
<dbReference type="AlphaFoldDB" id="A0AAV4IJN9"/>
<gene>
    <name evidence="1" type="ORF">ElyMa_003037000</name>
</gene>
<comment type="caution">
    <text evidence="1">The sequence shown here is derived from an EMBL/GenBank/DDBJ whole genome shotgun (WGS) entry which is preliminary data.</text>
</comment>
<organism evidence="1 2">
    <name type="scientific">Elysia marginata</name>
    <dbReference type="NCBI Taxonomy" id="1093978"/>
    <lineage>
        <taxon>Eukaryota</taxon>
        <taxon>Metazoa</taxon>
        <taxon>Spiralia</taxon>
        <taxon>Lophotrochozoa</taxon>
        <taxon>Mollusca</taxon>
        <taxon>Gastropoda</taxon>
        <taxon>Heterobranchia</taxon>
        <taxon>Euthyneura</taxon>
        <taxon>Panpulmonata</taxon>
        <taxon>Sacoglossa</taxon>
        <taxon>Placobranchoidea</taxon>
        <taxon>Plakobranchidae</taxon>
        <taxon>Elysia</taxon>
    </lineage>
</organism>
<proteinExistence type="predicted"/>
<dbReference type="Proteomes" id="UP000762676">
    <property type="component" value="Unassembled WGS sequence"/>
</dbReference>
<name>A0AAV4IJN9_9GAST</name>
<evidence type="ECO:0000313" key="1">
    <source>
        <dbReference type="EMBL" id="GFS09397.1"/>
    </source>
</evidence>
<protein>
    <submittedName>
        <fullName evidence="1">Uncharacterized protein</fullName>
    </submittedName>
</protein>
<accession>A0AAV4IJN9</accession>
<keyword evidence="2" id="KW-1185">Reference proteome</keyword>
<dbReference type="EMBL" id="BMAT01006274">
    <property type="protein sequence ID" value="GFS09397.1"/>
    <property type="molecule type" value="Genomic_DNA"/>
</dbReference>
<reference evidence="1 2" key="1">
    <citation type="journal article" date="2021" name="Elife">
        <title>Chloroplast acquisition without the gene transfer in kleptoplastic sea slugs, Plakobranchus ocellatus.</title>
        <authorList>
            <person name="Maeda T."/>
            <person name="Takahashi S."/>
            <person name="Yoshida T."/>
            <person name="Shimamura S."/>
            <person name="Takaki Y."/>
            <person name="Nagai Y."/>
            <person name="Toyoda A."/>
            <person name="Suzuki Y."/>
            <person name="Arimoto A."/>
            <person name="Ishii H."/>
            <person name="Satoh N."/>
            <person name="Nishiyama T."/>
            <person name="Hasebe M."/>
            <person name="Maruyama T."/>
            <person name="Minagawa J."/>
            <person name="Obokata J."/>
            <person name="Shigenobu S."/>
        </authorList>
    </citation>
    <scope>NUCLEOTIDE SEQUENCE [LARGE SCALE GENOMIC DNA]</scope>
</reference>
<sequence length="99" mass="11026">MFYIKVYSSHMRQASAETGALQNRFNDAIKTRGLLQLSLTQTVFVISAERVLHAEHEAFLLVLAASNIKVQVIDAKINHSRFNEPMKNGKVGLVGLNTN</sequence>